<dbReference type="InterPro" id="IPR036286">
    <property type="entry name" value="LexA/Signal_pep-like_sf"/>
</dbReference>
<comment type="catalytic activity">
    <reaction evidence="5">
        <text>Cleavage of hydrophobic, N-terminal signal or leader sequences from secreted and periplasmic proteins.</text>
        <dbReference type="EC" id="3.4.21.89"/>
    </reaction>
</comment>
<evidence type="ECO:0000313" key="8">
    <source>
        <dbReference type="Proteomes" id="UP001183794"/>
    </source>
</evidence>
<evidence type="ECO:0000256" key="4">
    <source>
        <dbReference type="ARBA" id="ARBA00022801"/>
    </source>
</evidence>
<dbReference type="GO" id="GO:0009003">
    <property type="term" value="F:signal peptidase activity"/>
    <property type="evidence" value="ECO:0007669"/>
    <property type="project" value="UniProtKB-EC"/>
</dbReference>
<dbReference type="PRINTS" id="PR00727">
    <property type="entry name" value="LEADERPTASE"/>
</dbReference>
<dbReference type="CDD" id="cd06530">
    <property type="entry name" value="S26_SPase_I"/>
    <property type="match status" value="1"/>
</dbReference>
<dbReference type="Proteomes" id="UP001183794">
    <property type="component" value="Unassembled WGS sequence"/>
</dbReference>
<dbReference type="EC" id="3.4.21.89" evidence="5"/>
<keyword evidence="3 5" id="KW-0645">Protease</keyword>
<dbReference type="SUPFAM" id="SSF51306">
    <property type="entry name" value="LexA/Signal peptidase"/>
    <property type="match status" value="1"/>
</dbReference>
<dbReference type="InterPro" id="IPR019533">
    <property type="entry name" value="Peptidase_S26"/>
</dbReference>
<dbReference type="InterPro" id="IPR019756">
    <property type="entry name" value="Pept_S26A_signal_pept_1_Ser-AS"/>
</dbReference>
<protein>
    <recommendedName>
        <fullName evidence="5">Signal peptidase I</fullName>
        <ecNumber evidence="5">3.4.21.89</ecNumber>
    </recommendedName>
</protein>
<evidence type="ECO:0000256" key="1">
    <source>
        <dbReference type="ARBA" id="ARBA00004401"/>
    </source>
</evidence>
<dbReference type="InterPro" id="IPR000223">
    <property type="entry name" value="Pept_S26A_signal_pept_1"/>
</dbReference>
<name>A0ABU2B2B3_9MICC</name>
<comment type="caution">
    <text evidence="7">The sequence shown here is derived from an EMBL/GenBank/DDBJ whole genome shotgun (WGS) entry which is preliminary data.</text>
</comment>
<dbReference type="RefSeq" id="WP_310172490.1">
    <property type="nucleotide sequence ID" value="NZ_BAABHE010000002.1"/>
</dbReference>
<evidence type="ECO:0000256" key="3">
    <source>
        <dbReference type="ARBA" id="ARBA00022670"/>
    </source>
</evidence>
<gene>
    <name evidence="7" type="ORF">J2S62_001180</name>
</gene>
<keyword evidence="5" id="KW-1133">Transmembrane helix</keyword>
<keyword evidence="4 5" id="KW-0378">Hydrolase</keyword>
<accession>A0ABU2B2B3</accession>
<evidence type="ECO:0000313" key="7">
    <source>
        <dbReference type="EMBL" id="MDR7346923.1"/>
    </source>
</evidence>
<sequence>MANSSTPQRAGSSKKKNRPAVGINRPIMILLAVTLITVMAVFALRAYHLNTYTIPSASMEPTLQVGDRVEIDPDAYQTTEPQRGDVVVFDGSGSFYAYDSETPMKRFRDNVLGLVGMAPKDHAVVKRVIATDGDTVECCDTSGQLLLNGQVLNEPYLAEPDRPASSSSFEVEVPDNRVFLLGDNRYDSIDSRALLGAPGGGMIQNEKIYGPVISTR</sequence>
<dbReference type="PANTHER" id="PTHR43390:SF1">
    <property type="entry name" value="CHLOROPLAST PROCESSING PEPTIDASE"/>
    <property type="match status" value="1"/>
</dbReference>
<dbReference type="PROSITE" id="PS00501">
    <property type="entry name" value="SPASE_I_1"/>
    <property type="match status" value="1"/>
</dbReference>
<keyword evidence="8" id="KW-1185">Reference proteome</keyword>
<feature type="domain" description="Peptidase S26" evidence="6">
    <location>
        <begin position="31"/>
        <end position="212"/>
    </location>
</feature>
<dbReference type="PANTHER" id="PTHR43390">
    <property type="entry name" value="SIGNAL PEPTIDASE I"/>
    <property type="match status" value="1"/>
</dbReference>
<evidence type="ECO:0000256" key="5">
    <source>
        <dbReference type="RuleBase" id="RU362042"/>
    </source>
</evidence>
<dbReference type="Pfam" id="PF10502">
    <property type="entry name" value="Peptidase_S26"/>
    <property type="match status" value="1"/>
</dbReference>
<proteinExistence type="inferred from homology"/>
<dbReference type="NCBIfam" id="TIGR02227">
    <property type="entry name" value="sigpep_I_bact"/>
    <property type="match status" value="1"/>
</dbReference>
<comment type="similarity">
    <text evidence="2 5">Belongs to the peptidase S26 family.</text>
</comment>
<keyword evidence="5" id="KW-0472">Membrane</keyword>
<dbReference type="EMBL" id="JAVDYJ010000001">
    <property type="protein sequence ID" value="MDR7346923.1"/>
    <property type="molecule type" value="Genomic_DNA"/>
</dbReference>
<evidence type="ECO:0000259" key="6">
    <source>
        <dbReference type="Pfam" id="PF10502"/>
    </source>
</evidence>
<organism evidence="7 8">
    <name type="scientific">Enteractinococcus fodinae</name>
    <dbReference type="NCBI Taxonomy" id="684663"/>
    <lineage>
        <taxon>Bacteria</taxon>
        <taxon>Bacillati</taxon>
        <taxon>Actinomycetota</taxon>
        <taxon>Actinomycetes</taxon>
        <taxon>Micrococcales</taxon>
        <taxon>Micrococcaceae</taxon>
    </lineage>
</organism>
<keyword evidence="5" id="KW-0812">Transmembrane</keyword>
<dbReference type="Gene3D" id="2.10.109.10">
    <property type="entry name" value="Umud Fragment, subunit A"/>
    <property type="match status" value="1"/>
</dbReference>
<comment type="subcellular location">
    <subcellularLocation>
        <location evidence="1">Cell membrane</location>
        <topology evidence="1">Single-pass type II membrane protein</topology>
    </subcellularLocation>
    <subcellularLocation>
        <location evidence="5">Membrane</location>
        <topology evidence="5">Single-pass type II membrane protein</topology>
    </subcellularLocation>
</comment>
<evidence type="ECO:0000256" key="2">
    <source>
        <dbReference type="ARBA" id="ARBA00009370"/>
    </source>
</evidence>
<feature type="transmembrane region" description="Helical" evidence="5">
    <location>
        <begin position="27"/>
        <end position="47"/>
    </location>
</feature>
<reference evidence="7 8" key="1">
    <citation type="submission" date="2023-07" db="EMBL/GenBank/DDBJ databases">
        <title>Sequencing the genomes of 1000 actinobacteria strains.</title>
        <authorList>
            <person name="Klenk H.-P."/>
        </authorList>
    </citation>
    <scope>NUCLEOTIDE SEQUENCE [LARGE SCALE GENOMIC DNA]</scope>
    <source>
        <strain evidence="7 8">DSM 22966</strain>
    </source>
</reference>